<organism evidence="2 3">
    <name type="scientific">Mesorhizobium sanjuanii</name>
    <dbReference type="NCBI Taxonomy" id="2037900"/>
    <lineage>
        <taxon>Bacteria</taxon>
        <taxon>Pseudomonadati</taxon>
        <taxon>Pseudomonadota</taxon>
        <taxon>Alphaproteobacteria</taxon>
        <taxon>Hyphomicrobiales</taxon>
        <taxon>Phyllobacteriaceae</taxon>
        <taxon>Mesorhizobium</taxon>
    </lineage>
</organism>
<reference evidence="2 3" key="1">
    <citation type="submission" date="2017-09" db="EMBL/GenBank/DDBJ databases">
        <title>Mesorhizobum sanjuanii sp. nov. isolated from nodules of Lotus tenuis in saline-alkaline lowlands of Flooding Pampa.</title>
        <authorList>
            <person name="Sannazzaro A.I."/>
            <person name="Torres Tejerizo G.A."/>
            <person name="Fontana F."/>
            <person name="Cumpa Velazquez L.M."/>
            <person name="Hansen L."/>
            <person name="Pistorio M."/>
            <person name="Estrella M.J."/>
        </authorList>
    </citation>
    <scope>NUCLEOTIDE SEQUENCE [LARGE SCALE GENOMIC DNA]</scope>
    <source>
        <strain evidence="2 3">BSA136</strain>
    </source>
</reference>
<keyword evidence="1" id="KW-0812">Transmembrane</keyword>
<evidence type="ECO:0000313" key="3">
    <source>
        <dbReference type="Proteomes" id="UP000219182"/>
    </source>
</evidence>
<proteinExistence type="predicted"/>
<gene>
    <name evidence="2" type="ORF">CN311_00115</name>
</gene>
<evidence type="ECO:0008006" key="4">
    <source>
        <dbReference type="Google" id="ProtNLM"/>
    </source>
</evidence>
<sequence length="258" mass="28229">MTDRPITEDDLHAYVDGRLDVARSEEVSAYLGKHPDVANRFASYSVQRTLLQGAFDPVAGEPVPSRLNLSHMIASRRQNRVSTWRLIAAAVVLLFAGGSGGWYMHDMMVPPTEGVVALAREASDSFATYAGDRTRPVELRADNMVELVGWATERIGRKPVLPDLSKSGYRLMGGRVVSTPHGAGLMLMYDNDHGTRLVMLTRPMAVDQTRTMTPHSQGKVDGWAWASNGMGYSLVGSLPSEALHPLADDIRRQVQGEA</sequence>
<dbReference type="RefSeq" id="WP_097571406.1">
    <property type="nucleotide sequence ID" value="NZ_NWQG01000001.1"/>
</dbReference>
<comment type="caution">
    <text evidence="2">The sequence shown here is derived from an EMBL/GenBank/DDBJ whole genome shotgun (WGS) entry which is preliminary data.</text>
</comment>
<keyword evidence="1" id="KW-1133">Transmembrane helix</keyword>
<dbReference type="Proteomes" id="UP000219182">
    <property type="component" value="Unassembled WGS sequence"/>
</dbReference>
<keyword evidence="1" id="KW-0472">Membrane</keyword>
<evidence type="ECO:0000313" key="2">
    <source>
        <dbReference type="EMBL" id="PDQ23099.1"/>
    </source>
</evidence>
<keyword evidence="3" id="KW-1185">Reference proteome</keyword>
<evidence type="ECO:0000256" key="1">
    <source>
        <dbReference type="SAM" id="Phobius"/>
    </source>
</evidence>
<name>A0A2A6FMD1_9HYPH</name>
<accession>A0A2A6FMD1</accession>
<protein>
    <recommendedName>
        <fullName evidence="4">Anti-sigma factor</fullName>
    </recommendedName>
</protein>
<dbReference type="AlphaFoldDB" id="A0A2A6FMD1"/>
<dbReference type="EMBL" id="NWQG01000001">
    <property type="protein sequence ID" value="PDQ23099.1"/>
    <property type="molecule type" value="Genomic_DNA"/>
</dbReference>
<feature type="transmembrane region" description="Helical" evidence="1">
    <location>
        <begin position="86"/>
        <end position="104"/>
    </location>
</feature>